<proteinExistence type="predicted"/>
<gene>
    <name evidence="3" type="ORF">GNZ18_11255</name>
</gene>
<feature type="region of interest" description="Disordered" evidence="1">
    <location>
        <begin position="195"/>
        <end position="220"/>
    </location>
</feature>
<sequence>MAIRDFVVALRRNPLVTILAVVLTALAVVRVELAAPRYEARTVVTFLTPPSSFPRNVYASFTPALVTMAEVSSRWLDSADGRRAVRAAGGRGGFEVALANRGNQEQPIHDQPYLVLTVSAGSAEGARGTLLKLLGVLNDRVRSVQASQGARPGSFITWRVAAGSDRAVPATGRPSRAFLAIALIGGIGGTCAAVTADRRRRRRTSAPSATTGPARASASA</sequence>
<dbReference type="EMBL" id="WOFH01000003">
    <property type="protein sequence ID" value="MUN37175.1"/>
    <property type="molecule type" value="Genomic_DNA"/>
</dbReference>
<keyword evidence="2" id="KW-0812">Transmembrane</keyword>
<name>A0A7K1KYY0_9ACTN</name>
<comment type="caution">
    <text evidence="3">The sequence shown here is derived from an EMBL/GenBank/DDBJ whole genome shotgun (WGS) entry which is preliminary data.</text>
</comment>
<evidence type="ECO:0000313" key="3">
    <source>
        <dbReference type="EMBL" id="MUN37175.1"/>
    </source>
</evidence>
<dbReference type="AlphaFoldDB" id="A0A7K1KYY0"/>
<keyword evidence="4" id="KW-1185">Reference proteome</keyword>
<keyword evidence="2" id="KW-1133">Transmembrane helix</keyword>
<evidence type="ECO:0000313" key="4">
    <source>
        <dbReference type="Proteomes" id="UP000432015"/>
    </source>
</evidence>
<organism evidence="3 4">
    <name type="scientific">Actinomadura litoris</name>
    <dbReference type="NCBI Taxonomy" id="2678616"/>
    <lineage>
        <taxon>Bacteria</taxon>
        <taxon>Bacillati</taxon>
        <taxon>Actinomycetota</taxon>
        <taxon>Actinomycetes</taxon>
        <taxon>Streptosporangiales</taxon>
        <taxon>Thermomonosporaceae</taxon>
        <taxon>Actinomadura</taxon>
    </lineage>
</organism>
<accession>A0A7K1KYY0</accession>
<feature type="transmembrane region" description="Helical" evidence="2">
    <location>
        <begin position="177"/>
        <end position="196"/>
    </location>
</feature>
<evidence type="ECO:0008006" key="5">
    <source>
        <dbReference type="Google" id="ProtNLM"/>
    </source>
</evidence>
<evidence type="ECO:0000256" key="2">
    <source>
        <dbReference type="SAM" id="Phobius"/>
    </source>
</evidence>
<keyword evidence="2" id="KW-0472">Membrane</keyword>
<dbReference type="Proteomes" id="UP000432015">
    <property type="component" value="Unassembled WGS sequence"/>
</dbReference>
<evidence type="ECO:0000256" key="1">
    <source>
        <dbReference type="SAM" id="MobiDB-lite"/>
    </source>
</evidence>
<protein>
    <recommendedName>
        <fullName evidence="5">Polysaccharide chain length determinant N-terminal domain-containing protein</fullName>
    </recommendedName>
</protein>
<reference evidence="3 4" key="1">
    <citation type="submission" date="2019-11" db="EMBL/GenBank/DDBJ databases">
        <authorList>
            <person name="Cao P."/>
        </authorList>
    </citation>
    <scope>NUCLEOTIDE SEQUENCE [LARGE SCALE GENOMIC DNA]</scope>
    <source>
        <strain evidence="3 4">NEAU-AAG5</strain>
    </source>
</reference>
<dbReference type="RefSeq" id="WP_156216166.1">
    <property type="nucleotide sequence ID" value="NZ_WOFH01000003.1"/>
</dbReference>